<evidence type="ECO:0000256" key="4">
    <source>
        <dbReference type="ARBA" id="ARBA00022989"/>
    </source>
</evidence>
<protein>
    <submittedName>
        <fullName evidence="7">Oligosaccharide flippase family protein</fullName>
    </submittedName>
</protein>
<evidence type="ECO:0000256" key="1">
    <source>
        <dbReference type="ARBA" id="ARBA00004651"/>
    </source>
</evidence>
<feature type="transmembrane region" description="Helical" evidence="6">
    <location>
        <begin position="387"/>
        <end position="405"/>
    </location>
</feature>
<feature type="transmembrane region" description="Helical" evidence="6">
    <location>
        <begin position="361"/>
        <end position="381"/>
    </location>
</feature>
<evidence type="ECO:0000256" key="6">
    <source>
        <dbReference type="SAM" id="Phobius"/>
    </source>
</evidence>
<comment type="caution">
    <text evidence="7">The sequence shown here is derived from an EMBL/GenBank/DDBJ whole genome shotgun (WGS) entry which is preliminary data.</text>
</comment>
<feature type="transmembrane region" description="Helical" evidence="6">
    <location>
        <begin position="331"/>
        <end position="354"/>
    </location>
</feature>
<comment type="subcellular location">
    <subcellularLocation>
        <location evidence="1">Cell membrane</location>
        <topology evidence="1">Multi-pass membrane protein</topology>
    </subcellularLocation>
</comment>
<dbReference type="RefSeq" id="WP_387988505.1">
    <property type="nucleotide sequence ID" value="NZ_JBHSGR010000009.1"/>
</dbReference>
<reference evidence="8" key="1">
    <citation type="journal article" date="2019" name="Int. J. Syst. Evol. Microbiol.">
        <title>The Global Catalogue of Microorganisms (GCM) 10K type strain sequencing project: providing services to taxonomists for standard genome sequencing and annotation.</title>
        <authorList>
            <consortium name="The Broad Institute Genomics Platform"/>
            <consortium name="The Broad Institute Genome Sequencing Center for Infectious Disease"/>
            <person name="Wu L."/>
            <person name="Ma J."/>
        </authorList>
    </citation>
    <scope>NUCLEOTIDE SEQUENCE [LARGE SCALE GENOMIC DNA]</scope>
    <source>
        <strain evidence="8">CCUG 62763</strain>
    </source>
</reference>
<dbReference type="PANTHER" id="PTHR30250">
    <property type="entry name" value="PST FAMILY PREDICTED COLANIC ACID TRANSPORTER"/>
    <property type="match status" value="1"/>
</dbReference>
<dbReference type="Pfam" id="PF13440">
    <property type="entry name" value="Polysacc_synt_3"/>
    <property type="match status" value="1"/>
</dbReference>
<accession>A0ABV9LJ19</accession>
<name>A0ABV9LJ19_9ACTN</name>
<organism evidence="7 8">
    <name type="scientific">Geodermatophilus arenarius</name>
    <dbReference type="NCBI Taxonomy" id="1137990"/>
    <lineage>
        <taxon>Bacteria</taxon>
        <taxon>Bacillati</taxon>
        <taxon>Actinomycetota</taxon>
        <taxon>Actinomycetes</taxon>
        <taxon>Geodermatophilales</taxon>
        <taxon>Geodermatophilaceae</taxon>
        <taxon>Geodermatophilus</taxon>
    </lineage>
</organism>
<evidence type="ECO:0000256" key="2">
    <source>
        <dbReference type="ARBA" id="ARBA00022475"/>
    </source>
</evidence>
<evidence type="ECO:0000313" key="7">
    <source>
        <dbReference type="EMBL" id="MFC4693786.1"/>
    </source>
</evidence>
<dbReference type="Proteomes" id="UP001596025">
    <property type="component" value="Unassembled WGS sequence"/>
</dbReference>
<feature type="transmembrane region" description="Helical" evidence="6">
    <location>
        <begin position="86"/>
        <end position="109"/>
    </location>
</feature>
<dbReference type="InterPro" id="IPR050833">
    <property type="entry name" value="Poly_Biosynth_Transport"/>
</dbReference>
<proteinExistence type="predicted"/>
<gene>
    <name evidence="7" type="ORF">ACFO3M_10360</name>
</gene>
<feature type="transmembrane region" description="Helical" evidence="6">
    <location>
        <begin position="21"/>
        <end position="43"/>
    </location>
</feature>
<feature type="transmembrane region" description="Helical" evidence="6">
    <location>
        <begin position="49"/>
        <end position="74"/>
    </location>
</feature>
<dbReference type="PANTHER" id="PTHR30250:SF11">
    <property type="entry name" value="O-ANTIGEN TRANSPORTER-RELATED"/>
    <property type="match status" value="1"/>
</dbReference>
<evidence type="ECO:0000313" key="8">
    <source>
        <dbReference type="Proteomes" id="UP001596025"/>
    </source>
</evidence>
<feature type="transmembrane region" description="Helical" evidence="6">
    <location>
        <begin position="252"/>
        <end position="272"/>
    </location>
</feature>
<keyword evidence="8" id="KW-1185">Reference proteome</keyword>
<feature type="transmembrane region" description="Helical" evidence="6">
    <location>
        <begin position="178"/>
        <end position="197"/>
    </location>
</feature>
<sequence length="443" mass="46991">MSIPTQRDLQPSLWQSALRRFMAHGMAPVCSFIAGPILARSLGVEGRGLVAAVTAPLTLAFMIVLLAMGELLTAEVASERSSKRDAFWGGTVISVSIGIVLATIIHVLAPVLVPDHAEAAHLLQVLAWCLVPAGVQVSLRALRQGERRYKMLNREPLFGSVGRLVCLLLLWGFGWLNIVTAAVTTTFFMFGTGLLLGRPPPPDLARSWRNIWTAIRGQLRRCSVLLVGSLAFILTMRADQLLLTPLAGPKQLGLYAVAVTLAEIPLLAADTVRMMVLAEAASRRDPYFVARACRLLIAFLVLIAIVGAGLSPLLIHILYGASFSGAALPAAVLLAGTTVLAPGSLMSAGLIAFGHPKASTLPTLLGLLVTAVVAPVAVIWWGALGAALASVVAYLGSSILALVLFRRHEGIGFADSLLIRSSDLVLVLRRVRSALSARRAKQA</sequence>
<keyword evidence="3 6" id="KW-0812">Transmembrane</keyword>
<dbReference type="EMBL" id="JBHSGR010000009">
    <property type="protein sequence ID" value="MFC4693786.1"/>
    <property type="molecule type" value="Genomic_DNA"/>
</dbReference>
<keyword evidence="2" id="KW-1003">Cell membrane</keyword>
<keyword evidence="4 6" id="KW-1133">Transmembrane helix</keyword>
<evidence type="ECO:0000256" key="5">
    <source>
        <dbReference type="ARBA" id="ARBA00023136"/>
    </source>
</evidence>
<evidence type="ECO:0000256" key="3">
    <source>
        <dbReference type="ARBA" id="ARBA00022692"/>
    </source>
</evidence>
<keyword evidence="5 6" id="KW-0472">Membrane</keyword>
<feature type="transmembrane region" description="Helical" evidence="6">
    <location>
        <begin position="293"/>
        <end position="319"/>
    </location>
</feature>
<feature type="transmembrane region" description="Helical" evidence="6">
    <location>
        <begin position="121"/>
        <end position="142"/>
    </location>
</feature>